<evidence type="ECO:0000256" key="12">
    <source>
        <dbReference type="ARBA" id="ARBA00023328"/>
    </source>
</evidence>
<dbReference type="Pfam" id="PF16740">
    <property type="entry name" value="SKA2"/>
    <property type="match status" value="1"/>
</dbReference>
<evidence type="ECO:0000256" key="6">
    <source>
        <dbReference type="ARBA" id="ARBA00022618"/>
    </source>
</evidence>
<keyword evidence="12" id="KW-0137">Centromere</keyword>
<evidence type="ECO:0000256" key="2">
    <source>
        <dbReference type="ARBA" id="ARBA00004629"/>
    </source>
</evidence>
<proteinExistence type="inferred from homology"/>
<keyword evidence="7" id="KW-0493">Microtubule</keyword>
<evidence type="ECO:0000313" key="17">
    <source>
        <dbReference type="Proteomes" id="UP000006727"/>
    </source>
</evidence>
<reference evidence="15 17" key="2">
    <citation type="journal article" date="2018" name="Plant J.">
        <title>The Physcomitrella patens chromosome-scale assembly reveals moss genome structure and evolution.</title>
        <authorList>
            <person name="Lang D."/>
            <person name="Ullrich K.K."/>
            <person name="Murat F."/>
            <person name="Fuchs J."/>
            <person name="Jenkins J."/>
            <person name="Haas F.B."/>
            <person name="Piednoel M."/>
            <person name="Gundlach H."/>
            <person name="Van Bel M."/>
            <person name="Meyberg R."/>
            <person name="Vives C."/>
            <person name="Morata J."/>
            <person name="Symeonidi A."/>
            <person name="Hiss M."/>
            <person name="Muchero W."/>
            <person name="Kamisugi Y."/>
            <person name="Saleh O."/>
            <person name="Blanc G."/>
            <person name="Decker E.L."/>
            <person name="van Gessel N."/>
            <person name="Grimwood J."/>
            <person name="Hayes R.D."/>
            <person name="Graham S.W."/>
            <person name="Gunter L.E."/>
            <person name="McDaniel S.F."/>
            <person name="Hoernstein S.N.W."/>
            <person name="Larsson A."/>
            <person name="Li F.W."/>
            <person name="Perroud P.F."/>
            <person name="Phillips J."/>
            <person name="Ranjan P."/>
            <person name="Rokshar D.S."/>
            <person name="Rothfels C.J."/>
            <person name="Schneider L."/>
            <person name="Shu S."/>
            <person name="Stevenson D.W."/>
            <person name="Thummler F."/>
            <person name="Tillich M."/>
            <person name="Villarreal Aguilar J.C."/>
            <person name="Widiez T."/>
            <person name="Wong G.K."/>
            <person name="Wymore A."/>
            <person name="Zhang Y."/>
            <person name="Zimmer A.D."/>
            <person name="Quatrano R.S."/>
            <person name="Mayer K.F.X."/>
            <person name="Goodstein D."/>
            <person name="Casacuberta J.M."/>
            <person name="Vandepoele K."/>
            <person name="Reski R."/>
            <person name="Cuming A.C."/>
            <person name="Tuskan G.A."/>
            <person name="Maumus F."/>
            <person name="Salse J."/>
            <person name="Schmutz J."/>
            <person name="Rensing S.A."/>
        </authorList>
    </citation>
    <scope>NUCLEOTIDE SEQUENCE [LARGE SCALE GENOMIC DNA]</scope>
    <source>
        <strain evidence="16 17">cv. Gransden 2004</strain>
    </source>
</reference>
<dbReference type="InterPro" id="IPR026762">
    <property type="entry name" value="Ska2"/>
</dbReference>
<dbReference type="PANTHER" id="PTHR32017">
    <property type="entry name" value="SPINDLE AND KINETOCHORE-ASSOCIATED PROTEIN 2"/>
    <property type="match status" value="1"/>
</dbReference>
<keyword evidence="5" id="KW-0963">Cytoplasm</keyword>
<evidence type="ECO:0000256" key="10">
    <source>
        <dbReference type="ARBA" id="ARBA00023212"/>
    </source>
</evidence>
<dbReference type="FunCoup" id="A0A2K1JGZ5">
    <property type="interactions" value="162"/>
</dbReference>
<dbReference type="STRING" id="3218.A0A2K1JGZ5"/>
<evidence type="ECO:0000256" key="4">
    <source>
        <dbReference type="ARBA" id="ARBA00022454"/>
    </source>
</evidence>
<comment type="similarity">
    <text evidence="3">Belongs to the SKA2 family.</text>
</comment>
<feature type="domain" description="Ska2 N-terminal" evidence="14">
    <location>
        <begin position="44"/>
        <end position="133"/>
    </location>
</feature>
<evidence type="ECO:0000256" key="8">
    <source>
        <dbReference type="ARBA" id="ARBA00022776"/>
    </source>
</evidence>
<dbReference type="InterPro" id="IPR042091">
    <property type="entry name" value="Ska2_N"/>
</dbReference>
<dbReference type="Proteomes" id="UP000006727">
    <property type="component" value="Chromosome 14"/>
</dbReference>
<keyword evidence="6" id="KW-0132">Cell division</keyword>
<dbReference type="KEGG" id="ppp:112291170"/>
<keyword evidence="11" id="KW-0131">Cell cycle</keyword>
<dbReference type="EnsemblPlants" id="Pp3c14_9080V3.1">
    <property type="protein sequence ID" value="Pp3c14_9080V3.1"/>
    <property type="gene ID" value="Pp3c14_9080"/>
</dbReference>
<dbReference type="EnsemblPlants" id="Pp3c14_9080V3.2">
    <property type="protein sequence ID" value="Pp3c14_9080V3.2"/>
    <property type="gene ID" value="Pp3c14_9080"/>
</dbReference>
<keyword evidence="10" id="KW-0206">Cytoskeleton</keyword>
<organism evidence="15">
    <name type="scientific">Physcomitrium patens</name>
    <name type="common">Spreading-leaved earth moss</name>
    <name type="synonym">Physcomitrella patens</name>
    <dbReference type="NCBI Taxonomy" id="3218"/>
    <lineage>
        <taxon>Eukaryota</taxon>
        <taxon>Viridiplantae</taxon>
        <taxon>Streptophyta</taxon>
        <taxon>Embryophyta</taxon>
        <taxon>Bryophyta</taxon>
        <taxon>Bryophytina</taxon>
        <taxon>Bryopsida</taxon>
        <taxon>Funariidae</taxon>
        <taxon>Funariales</taxon>
        <taxon>Funariaceae</taxon>
        <taxon>Physcomitrium</taxon>
    </lineage>
</organism>
<evidence type="ECO:0000259" key="14">
    <source>
        <dbReference type="Pfam" id="PF16740"/>
    </source>
</evidence>
<reference evidence="15 17" key="1">
    <citation type="journal article" date="2008" name="Science">
        <title>The Physcomitrella genome reveals evolutionary insights into the conquest of land by plants.</title>
        <authorList>
            <person name="Rensing S."/>
            <person name="Lang D."/>
            <person name="Zimmer A."/>
            <person name="Terry A."/>
            <person name="Salamov A."/>
            <person name="Shapiro H."/>
            <person name="Nishiyama T."/>
            <person name="Perroud P.-F."/>
            <person name="Lindquist E."/>
            <person name="Kamisugi Y."/>
            <person name="Tanahashi T."/>
            <person name="Sakakibara K."/>
            <person name="Fujita T."/>
            <person name="Oishi K."/>
            <person name="Shin-I T."/>
            <person name="Kuroki Y."/>
            <person name="Toyoda A."/>
            <person name="Suzuki Y."/>
            <person name="Hashimoto A."/>
            <person name="Yamaguchi K."/>
            <person name="Sugano A."/>
            <person name="Kohara Y."/>
            <person name="Fujiyama A."/>
            <person name="Anterola A."/>
            <person name="Aoki S."/>
            <person name="Ashton N."/>
            <person name="Barbazuk W.B."/>
            <person name="Barker E."/>
            <person name="Bennetzen J."/>
            <person name="Bezanilla M."/>
            <person name="Blankenship R."/>
            <person name="Cho S.H."/>
            <person name="Dutcher S."/>
            <person name="Estelle M."/>
            <person name="Fawcett J.A."/>
            <person name="Gundlach H."/>
            <person name="Hanada K."/>
            <person name="Heyl A."/>
            <person name="Hicks K.A."/>
            <person name="Hugh J."/>
            <person name="Lohr M."/>
            <person name="Mayer K."/>
            <person name="Melkozernov A."/>
            <person name="Murata T."/>
            <person name="Nelson D."/>
            <person name="Pils B."/>
            <person name="Prigge M."/>
            <person name="Reiss B."/>
            <person name="Renner T."/>
            <person name="Rombauts S."/>
            <person name="Rushton P."/>
            <person name="Sanderfoot A."/>
            <person name="Schween G."/>
            <person name="Shiu S.-H."/>
            <person name="Stueber K."/>
            <person name="Theodoulou F.L."/>
            <person name="Tu H."/>
            <person name="Van de Peer Y."/>
            <person name="Verrier P.J."/>
            <person name="Waters E."/>
            <person name="Wood A."/>
            <person name="Yang L."/>
            <person name="Cove D."/>
            <person name="Cuming A."/>
            <person name="Hasebe M."/>
            <person name="Lucas S."/>
            <person name="Mishler D.B."/>
            <person name="Reski R."/>
            <person name="Grigoriev I."/>
            <person name="Quatrano R.S."/>
            <person name="Boore J.L."/>
        </authorList>
    </citation>
    <scope>NUCLEOTIDE SEQUENCE [LARGE SCALE GENOMIC DNA]</scope>
    <source>
        <strain evidence="16 17">cv. Gransden 2004</strain>
    </source>
</reference>
<evidence type="ECO:0000313" key="15">
    <source>
        <dbReference type="EMBL" id="PNR40832.1"/>
    </source>
</evidence>
<dbReference type="OrthoDB" id="193920at2759"/>
<sequence length="174" mass="20283">MPILPRRTAYFTGFLCFLRLENFSTGKTAHLKFFFSWSLCSWMSIVHSKLEHEFEETYPGNANPLKLLARTKRLQDELPLLREECDKLLAAKQDLIDTARTTLVKNKTLLCQLQARAGLLVSSDSEDPVYSSFVKTLEEWDQQMEMVSVTESHQFTRPDLNLELFRSKVFKRDE</sequence>
<evidence type="ECO:0000256" key="11">
    <source>
        <dbReference type="ARBA" id="ARBA00023306"/>
    </source>
</evidence>
<dbReference type="GeneID" id="112291170"/>
<dbReference type="AlphaFoldDB" id="A0A2K1JGZ5"/>
<accession>A0A2K1JGZ5</accession>
<dbReference type="RefSeq" id="XP_024394026.1">
    <property type="nucleotide sequence ID" value="XM_024538258.2"/>
</dbReference>
<dbReference type="Gramene" id="Pp3c14_9080V3.2">
    <property type="protein sequence ID" value="Pp3c14_9080V3.2"/>
    <property type="gene ID" value="Pp3c14_9080"/>
</dbReference>
<name>A0A2K1JGZ5_PHYPA</name>
<reference evidence="16" key="3">
    <citation type="submission" date="2020-12" db="UniProtKB">
        <authorList>
            <consortium name="EnsemblPlants"/>
        </authorList>
    </citation>
    <scope>IDENTIFICATION</scope>
</reference>
<dbReference type="GO" id="GO:0051301">
    <property type="term" value="P:cell division"/>
    <property type="evidence" value="ECO:0007669"/>
    <property type="project" value="UniProtKB-KW"/>
</dbReference>
<gene>
    <name evidence="16" type="primary">LOC112291170</name>
    <name evidence="15" type="ORF">PHYPA_018235</name>
</gene>
<dbReference type="GO" id="GO:0000278">
    <property type="term" value="P:mitotic cell cycle"/>
    <property type="evidence" value="ECO:0000318"/>
    <property type="project" value="GO_Central"/>
</dbReference>
<evidence type="ECO:0000313" key="16">
    <source>
        <dbReference type="EnsemblPlants" id="Pp3c14_9080V3.1"/>
    </source>
</evidence>
<dbReference type="PANTHER" id="PTHR32017:SF3">
    <property type="entry name" value="SPINDLE AND KINETOCHORE-ASSOCIATED PROTEIN 2"/>
    <property type="match status" value="1"/>
</dbReference>
<evidence type="ECO:0000256" key="9">
    <source>
        <dbReference type="ARBA" id="ARBA00022838"/>
    </source>
</evidence>
<dbReference type="GO" id="GO:0007059">
    <property type="term" value="P:chromosome segregation"/>
    <property type="evidence" value="ECO:0000318"/>
    <property type="project" value="GO_Central"/>
</dbReference>
<keyword evidence="4" id="KW-0158">Chromosome</keyword>
<evidence type="ECO:0000256" key="5">
    <source>
        <dbReference type="ARBA" id="ARBA00022490"/>
    </source>
</evidence>
<dbReference type="GO" id="GO:0008017">
    <property type="term" value="F:microtubule binding"/>
    <property type="evidence" value="ECO:0000318"/>
    <property type="project" value="GO_Central"/>
</dbReference>
<evidence type="ECO:0000256" key="3">
    <source>
        <dbReference type="ARBA" id="ARBA00010684"/>
    </source>
</evidence>
<dbReference type="GO" id="GO:0005876">
    <property type="term" value="C:spindle microtubule"/>
    <property type="evidence" value="ECO:0000318"/>
    <property type="project" value="GO_Central"/>
</dbReference>
<evidence type="ECO:0000256" key="13">
    <source>
        <dbReference type="ARBA" id="ARBA00029651"/>
    </source>
</evidence>
<dbReference type="Gene3D" id="6.10.250.1380">
    <property type="match status" value="1"/>
</dbReference>
<dbReference type="Gramene" id="Pp3c14_9080V3.1">
    <property type="protein sequence ID" value="Pp3c14_9080V3.1"/>
    <property type="gene ID" value="Pp3c14_9080"/>
</dbReference>
<keyword evidence="8" id="KW-0498">Mitosis</keyword>
<keyword evidence="17" id="KW-1185">Reference proteome</keyword>
<evidence type="ECO:0000256" key="1">
    <source>
        <dbReference type="ARBA" id="ARBA00004186"/>
    </source>
</evidence>
<keyword evidence="9" id="KW-0995">Kinetochore</keyword>
<evidence type="ECO:0000256" key="7">
    <source>
        <dbReference type="ARBA" id="ARBA00022701"/>
    </source>
</evidence>
<dbReference type="EMBL" id="ABEU02000014">
    <property type="protein sequence ID" value="PNR40832.1"/>
    <property type="molecule type" value="Genomic_DNA"/>
</dbReference>
<dbReference type="GO" id="GO:0000940">
    <property type="term" value="C:outer kinetochore"/>
    <property type="evidence" value="ECO:0000318"/>
    <property type="project" value="GO_Central"/>
</dbReference>
<comment type="subcellular location">
    <subcellularLocation>
        <location evidence="2">Chromosome</location>
        <location evidence="2">Centromere</location>
        <location evidence="2">Kinetochore</location>
    </subcellularLocation>
    <subcellularLocation>
        <location evidence="1">Cytoplasm</location>
        <location evidence="1">Cytoskeleton</location>
        <location evidence="1">Spindle</location>
    </subcellularLocation>
</comment>
<protein>
    <recommendedName>
        <fullName evidence="13">Protein FAM33A</fullName>
    </recommendedName>
</protein>